<gene>
    <name evidence="6" type="ORF">PMG25_15525</name>
</gene>
<dbReference type="Proteomes" id="UP001235849">
    <property type="component" value="Unassembled WGS sequence"/>
</dbReference>
<dbReference type="EMBL" id="JAQOSO010000084">
    <property type="protein sequence ID" value="MDJ1175500.1"/>
    <property type="molecule type" value="Genomic_DNA"/>
</dbReference>
<keyword evidence="4" id="KW-0808">Transferase</keyword>
<evidence type="ECO:0000259" key="5">
    <source>
        <dbReference type="Pfam" id="PF00535"/>
    </source>
</evidence>
<dbReference type="PANTHER" id="PTHR43179:SF12">
    <property type="entry name" value="GALACTOFURANOSYLTRANSFERASE GLFT2"/>
    <property type="match status" value="1"/>
</dbReference>
<dbReference type="InterPro" id="IPR029044">
    <property type="entry name" value="Nucleotide-diphossugar_trans"/>
</dbReference>
<dbReference type="SUPFAM" id="SSF53448">
    <property type="entry name" value="Nucleotide-diphospho-sugar transferases"/>
    <property type="match status" value="1"/>
</dbReference>
<dbReference type="RefSeq" id="WP_283767803.1">
    <property type="nucleotide sequence ID" value="NZ_JAQOSO010000084.1"/>
</dbReference>
<comment type="similarity">
    <text evidence="2">Belongs to the glycosyltransferase 2 family.</text>
</comment>
<evidence type="ECO:0000313" key="6">
    <source>
        <dbReference type="EMBL" id="MDJ1175500.1"/>
    </source>
</evidence>
<comment type="pathway">
    <text evidence="1">Cell wall biogenesis; cell wall polysaccharide biosynthesis.</text>
</comment>
<protein>
    <submittedName>
        <fullName evidence="6">Glycosyltransferase family 2 protein</fullName>
    </submittedName>
</protein>
<accession>A0ABT7B8J2</accession>
<comment type="caution">
    <text evidence="6">The sequence shown here is derived from an EMBL/GenBank/DDBJ whole genome shotgun (WGS) entry which is preliminary data.</text>
</comment>
<keyword evidence="3" id="KW-0328">Glycosyltransferase</keyword>
<feature type="domain" description="Glycosyltransferase 2-like" evidence="5">
    <location>
        <begin position="8"/>
        <end position="115"/>
    </location>
</feature>
<organism evidence="6 7">
    <name type="scientific">Roseofilum capinflatum BLCC-M114</name>
    <dbReference type="NCBI Taxonomy" id="3022440"/>
    <lineage>
        <taxon>Bacteria</taxon>
        <taxon>Bacillati</taxon>
        <taxon>Cyanobacteriota</taxon>
        <taxon>Cyanophyceae</taxon>
        <taxon>Desertifilales</taxon>
        <taxon>Desertifilaceae</taxon>
        <taxon>Roseofilum</taxon>
        <taxon>Roseofilum capinflatum</taxon>
    </lineage>
</organism>
<evidence type="ECO:0000256" key="2">
    <source>
        <dbReference type="ARBA" id="ARBA00006739"/>
    </source>
</evidence>
<name>A0ABT7B8J2_9CYAN</name>
<dbReference type="InterPro" id="IPR001173">
    <property type="entry name" value="Glyco_trans_2-like"/>
</dbReference>
<evidence type="ECO:0000313" key="7">
    <source>
        <dbReference type="Proteomes" id="UP001235849"/>
    </source>
</evidence>
<proteinExistence type="inferred from homology"/>
<dbReference type="PANTHER" id="PTHR43179">
    <property type="entry name" value="RHAMNOSYLTRANSFERASE WBBL"/>
    <property type="match status" value="1"/>
</dbReference>
<dbReference type="Gene3D" id="3.90.550.10">
    <property type="entry name" value="Spore Coat Polysaccharide Biosynthesis Protein SpsA, Chain A"/>
    <property type="match status" value="1"/>
</dbReference>
<reference evidence="6 7" key="1">
    <citation type="submission" date="2023-01" db="EMBL/GenBank/DDBJ databases">
        <title>Novel diversity within Roseofilum (Cyanobacteria; Desertifilaceae) from marine benthic mats with descriptions of four novel species.</title>
        <authorList>
            <person name="Wang Y."/>
            <person name="Berthold D.E."/>
            <person name="Hu J."/>
            <person name="Lefler F.W."/>
            <person name="Laughinghouse H.D. IV."/>
        </authorList>
    </citation>
    <scope>NUCLEOTIDE SEQUENCE [LARGE SCALE GENOMIC DNA]</scope>
    <source>
        <strain evidence="6 7">BLCC-M114</strain>
    </source>
</reference>
<evidence type="ECO:0000256" key="3">
    <source>
        <dbReference type="ARBA" id="ARBA00022676"/>
    </source>
</evidence>
<evidence type="ECO:0000256" key="1">
    <source>
        <dbReference type="ARBA" id="ARBA00004776"/>
    </source>
</evidence>
<dbReference type="Pfam" id="PF00535">
    <property type="entry name" value="Glycos_transf_2"/>
    <property type="match status" value="1"/>
</dbReference>
<sequence>MNCKTIAVLLTCHNRKDKTLQSLHSLLSQDLSSDFSLVVYLVDDGSTDGTSEAIAQTYPQVKILQGDGNLFWNGGMRKAFAAALGVGHDYYLWLNDDTILYPHSLSTLLNTHQQLSDRQQPRSIIAGSTQDPDTQEWTYGGYRQLGWWYPPFKCSPVKPTDTPQACDLVCGNITLIPQEVTTVVGNLDPALTHYAGDWDYSLRAKQKDCSIWITSGYLGSCARNPKPNPENTPVLKKALKNIEQPKGLSLESVTLQPWEEWKLLMQRHGGILWPIFWILPYRKLFLSVLFKQN</sequence>
<keyword evidence="7" id="KW-1185">Reference proteome</keyword>
<evidence type="ECO:0000256" key="4">
    <source>
        <dbReference type="ARBA" id="ARBA00022679"/>
    </source>
</evidence>